<reference evidence="2 3" key="1">
    <citation type="submission" date="2019-05" db="EMBL/GenBank/DDBJ databases">
        <title>Emergence of the Ug99 lineage of the wheat stem rust pathogen through somatic hybridization.</title>
        <authorList>
            <person name="Li F."/>
            <person name="Upadhyaya N.M."/>
            <person name="Sperschneider J."/>
            <person name="Matny O."/>
            <person name="Nguyen-Phuc H."/>
            <person name="Mago R."/>
            <person name="Raley C."/>
            <person name="Miller M.E."/>
            <person name="Silverstein K.A.T."/>
            <person name="Henningsen E."/>
            <person name="Hirsch C.D."/>
            <person name="Visser B."/>
            <person name="Pretorius Z.A."/>
            <person name="Steffenson B.J."/>
            <person name="Schwessinger B."/>
            <person name="Dodds P.N."/>
            <person name="Figueroa M."/>
        </authorList>
    </citation>
    <scope>NUCLEOTIDE SEQUENCE [LARGE SCALE GENOMIC DNA]</scope>
    <source>
        <strain evidence="2 3">Ug99</strain>
    </source>
</reference>
<feature type="region of interest" description="Disordered" evidence="1">
    <location>
        <begin position="47"/>
        <end position="69"/>
    </location>
</feature>
<proteinExistence type="predicted"/>
<dbReference type="AlphaFoldDB" id="A0A5B0RQL4"/>
<evidence type="ECO:0000313" key="2">
    <source>
        <dbReference type="EMBL" id="KAA1127365.1"/>
    </source>
</evidence>
<gene>
    <name evidence="2" type="ORF">PGTUg99_035745</name>
</gene>
<accession>A0A5B0RQL4</accession>
<dbReference type="EMBL" id="VDEP01000169">
    <property type="protein sequence ID" value="KAA1127365.1"/>
    <property type="molecule type" value="Genomic_DNA"/>
</dbReference>
<dbReference type="Proteomes" id="UP000325313">
    <property type="component" value="Unassembled WGS sequence"/>
</dbReference>
<name>A0A5B0RQL4_PUCGR</name>
<sequence length="69" mass="7906">MMKHLKNNLSSDNYPPTHIEIRIEPVYVISIMYTGDSFHSRGFLMIHHPEPSPSSDSSSRVEMMEETGL</sequence>
<organism evidence="2 3">
    <name type="scientific">Puccinia graminis f. sp. tritici</name>
    <dbReference type="NCBI Taxonomy" id="56615"/>
    <lineage>
        <taxon>Eukaryota</taxon>
        <taxon>Fungi</taxon>
        <taxon>Dikarya</taxon>
        <taxon>Basidiomycota</taxon>
        <taxon>Pucciniomycotina</taxon>
        <taxon>Pucciniomycetes</taxon>
        <taxon>Pucciniales</taxon>
        <taxon>Pucciniaceae</taxon>
        <taxon>Puccinia</taxon>
    </lineage>
</organism>
<evidence type="ECO:0000313" key="3">
    <source>
        <dbReference type="Proteomes" id="UP000325313"/>
    </source>
</evidence>
<comment type="caution">
    <text evidence="2">The sequence shown here is derived from an EMBL/GenBank/DDBJ whole genome shotgun (WGS) entry which is preliminary data.</text>
</comment>
<evidence type="ECO:0000256" key="1">
    <source>
        <dbReference type="SAM" id="MobiDB-lite"/>
    </source>
</evidence>
<protein>
    <submittedName>
        <fullName evidence="2">Uncharacterized protein</fullName>
    </submittedName>
</protein>